<feature type="compositionally biased region" description="Basic and acidic residues" evidence="1">
    <location>
        <begin position="16"/>
        <end position="27"/>
    </location>
</feature>
<dbReference type="AlphaFoldDB" id="A0A7R9ANW5"/>
<name>A0A7R9ANW5_TIMSH</name>
<accession>A0A7R9ANW5</accession>
<evidence type="ECO:0000256" key="1">
    <source>
        <dbReference type="SAM" id="MobiDB-lite"/>
    </source>
</evidence>
<gene>
    <name evidence="2" type="ORF">TSIB3V08_LOCUS1927</name>
</gene>
<dbReference type="EMBL" id="OC000560">
    <property type="protein sequence ID" value="CAD7257670.1"/>
    <property type="molecule type" value="Genomic_DNA"/>
</dbReference>
<proteinExistence type="predicted"/>
<feature type="region of interest" description="Disordered" evidence="1">
    <location>
        <begin position="1"/>
        <end position="37"/>
    </location>
</feature>
<evidence type="ECO:0000313" key="2">
    <source>
        <dbReference type="EMBL" id="CAD7257670.1"/>
    </source>
</evidence>
<reference evidence="2" key="1">
    <citation type="submission" date="2020-11" db="EMBL/GenBank/DDBJ databases">
        <authorList>
            <person name="Tran Van P."/>
        </authorList>
    </citation>
    <scope>NUCLEOTIDE SEQUENCE</scope>
</reference>
<organism evidence="2">
    <name type="scientific">Timema shepardi</name>
    <name type="common">Walking stick</name>
    <dbReference type="NCBI Taxonomy" id="629360"/>
    <lineage>
        <taxon>Eukaryota</taxon>
        <taxon>Metazoa</taxon>
        <taxon>Ecdysozoa</taxon>
        <taxon>Arthropoda</taxon>
        <taxon>Hexapoda</taxon>
        <taxon>Insecta</taxon>
        <taxon>Pterygota</taxon>
        <taxon>Neoptera</taxon>
        <taxon>Polyneoptera</taxon>
        <taxon>Phasmatodea</taxon>
        <taxon>Timematodea</taxon>
        <taxon>Timematoidea</taxon>
        <taxon>Timematidae</taxon>
        <taxon>Timema</taxon>
    </lineage>
</organism>
<sequence>MQDEPLEVTASGVEPRTTKESDERRGGGEMSDEEIPNFPQGLQKCFINVLDRPSMINSSTHQDISGIRSGCRRRVQMRRPDASCQVSIVYKGLINYKQYNICGGACINTDFVTQLIKPPKKPFADPEGPRPPAKKASIDWTTDETEIKVQIPAGGSWHMVLHVRTSRWYSRWRPDIESTRDNSDKTFLAGDIVGINYKNKGETFSNKWSLLRFNTTNSPHPLAPNPLGRQHVINPHPERSQCGDAGSLVCAMNWPRSKYQFSSQVPTSLHIFVHLVLALVLVMKMSASIRTVVSRVHPISKYANSGTQNTPNQQVLTLTVTPSKHQCRRKLILATAFSPNDRSVMNTGITERCPIYTRQSEVMCSHGAEPKEEERVVQKMAPCSKTRATSVAAWSNALPRVKLYSIHRIDPTEIRTSISPSSAVELNTTSAFANYATEAGYKALIRVTGYSSGYKMLTTV</sequence>
<protein>
    <submittedName>
        <fullName evidence="2">Uncharacterized protein</fullName>
    </submittedName>
</protein>